<proteinExistence type="predicted"/>
<evidence type="ECO:0000313" key="5">
    <source>
        <dbReference type="EMBL" id="EJU02898.1"/>
    </source>
</evidence>
<evidence type="ECO:0000256" key="3">
    <source>
        <dbReference type="SAM" id="MobiDB-lite"/>
    </source>
</evidence>
<organism evidence="5 6">
    <name type="scientific">Dacryopinax primogenitus (strain DJM 731)</name>
    <name type="common">Brown rot fungus</name>
    <dbReference type="NCBI Taxonomy" id="1858805"/>
    <lineage>
        <taxon>Eukaryota</taxon>
        <taxon>Fungi</taxon>
        <taxon>Dikarya</taxon>
        <taxon>Basidiomycota</taxon>
        <taxon>Agaricomycotina</taxon>
        <taxon>Dacrymycetes</taxon>
        <taxon>Dacrymycetales</taxon>
        <taxon>Dacrymycetaceae</taxon>
        <taxon>Dacryopinax</taxon>
    </lineage>
</organism>
<evidence type="ECO:0000256" key="1">
    <source>
        <dbReference type="ARBA" id="ARBA00023054"/>
    </source>
</evidence>
<dbReference type="GO" id="GO:0051286">
    <property type="term" value="C:cell tip"/>
    <property type="evidence" value="ECO:0007669"/>
    <property type="project" value="TreeGrafter"/>
</dbReference>
<feature type="region of interest" description="Disordered" evidence="3">
    <location>
        <begin position="1"/>
        <end position="49"/>
    </location>
</feature>
<accession>M5GE19</accession>
<dbReference type="InterPro" id="IPR040351">
    <property type="entry name" value="RAB3IL/RAB3IP/Sec2"/>
</dbReference>
<dbReference type="PANTHER" id="PTHR14430">
    <property type="entry name" value="RABIN3-RELATED"/>
    <property type="match status" value="1"/>
</dbReference>
<feature type="coiled-coil region" evidence="2">
    <location>
        <begin position="211"/>
        <end position="302"/>
    </location>
</feature>
<sequence length="479" mass="52752">MSNQYYQSTPSRPHSRPPSTLTIDPPPLNSRRSSSLNLISPNQDPLDEDRARRTYEEGDMGEMKQALWSMLTRVDELSAQVHSLLTEQEDLNTSLTVAKSNLTLALSNNEMLEEALARTPASAQPLGWRRHSARDGVHREVQSAAPDYPQRRSWDTVGSIDSSPEELTFWQSLTRPASAAPRPSTPHPPLTAIGVMRERQSLTSASTPALLDGTLVEVERLRDALRNERAQSESLKKEKAGLEQEIESLSQALFEEANKMVSDERKRRAAAEIDLQEMRDEREAMKRTLRMVEEENRKLRRGEALPGLALSGNTNTSTTPELVYPSPSRALGYEQADKDMTPTQPERPPSDAASVRSEMLDDGVRIDRVWLDAISPPVGSFPRPLNLVSGFGTTPPNETSSLAAAYPNHPTLNLRRSPGQQHTSLPPSPNDQAGGYFPQPGSYLSAGNQPGYGWAGGNGNGMNGVGEGLRRLELVPKEL</sequence>
<evidence type="ECO:0000256" key="2">
    <source>
        <dbReference type="SAM" id="Coils"/>
    </source>
</evidence>
<protein>
    <recommendedName>
        <fullName evidence="4">GDP/GTP exchange factor Sec2 N-terminal domain-containing protein</fullName>
    </recommendedName>
</protein>
<reference evidence="5 6" key="1">
    <citation type="journal article" date="2012" name="Science">
        <title>The Paleozoic origin of enzymatic lignin decomposition reconstructed from 31 fungal genomes.</title>
        <authorList>
            <person name="Floudas D."/>
            <person name="Binder M."/>
            <person name="Riley R."/>
            <person name="Barry K."/>
            <person name="Blanchette R.A."/>
            <person name="Henrissat B."/>
            <person name="Martinez A.T."/>
            <person name="Otillar R."/>
            <person name="Spatafora J.W."/>
            <person name="Yadav J.S."/>
            <person name="Aerts A."/>
            <person name="Benoit I."/>
            <person name="Boyd A."/>
            <person name="Carlson A."/>
            <person name="Copeland A."/>
            <person name="Coutinho P.M."/>
            <person name="de Vries R.P."/>
            <person name="Ferreira P."/>
            <person name="Findley K."/>
            <person name="Foster B."/>
            <person name="Gaskell J."/>
            <person name="Glotzer D."/>
            <person name="Gorecki P."/>
            <person name="Heitman J."/>
            <person name="Hesse C."/>
            <person name="Hori C."/>
            <person name="Igarashi K."/>
            <person name="Jurgens J.A."/>
            <person name="Kallen N."/>
            <person name="Kersten P."/>
            <person name="Kohler A."/>
            <person name="Kuees U."/>
            <person name="Kumar T.K.A."/>
            <person name="Kuo A."/>
            <person name="LaButti K."/>
            <person name="Larrondo L.F."/>
            <person name="Lindquist E."/>
            <person name="Ling A."/>
            <person name="Lombard V."/>
            <person name="Lucas S."/>
            <person name="Lundell T."/>
            <person name="Martin R."/>
            <person name="McLaughlin D.J."/>
            <person name="Morgenstern I."/>
            <person name="Morin E."/>
            <person name="Murat C."/>
            <person name="Nagy L.G."/>
            <person name="Nolan M."/>
            <person name="Ohm R.A."/>
            <person name="Patyshakuliyeva A."/>
            <person name="Rokas A."/>
            <person name="Ruiz-Duenas F.J."/>
            <person name="Sabat G."/>
            <person name="Salamov A."/>
            <person name="Samejima M."/>
            <person name="Schmutz J."/>
            <person name="Slot J.C."/>
            <person name="St John F."/>
            <person name="Stenlid J."/>
            <person name="Sun H."/>
            <person name="Sun S."/>
            <person name="Syed K."/>
            <person name="Tsang A."/>
            <person name="Wiebenga A."/>
            <person name="Young D."/>
            <person name="Pisabarro A."/>
            <person name="Eastwood D.C."/>
            <person name="Martin F."/>
            <person name="Cullen D."/>
            <person name="Grigoriev I.V."/>
            <person name="Hibbett D.S."/>
        </authorList>
    </citation>
    <scope>NUCLEOTIDE SEQUENCE [LARGE SCALE GENOMIC DNA]</scope>
    <source>
        <strain evidence="5 6">DJM-731 SS1</strain>
    </source>
</reference>
<feature type="region of interest" description="Disordered" evidence="3">
    <location>
        <begin position="396"/>
        <end position="448"/>
    </location>
</feature>
<dbReference type="Proteomes" id="UP000030653">
    <property type="component" value="Unassembled WGS sequence"/>
</dbReference>
<dbReference type="OrthoDB" id="5560525at2759"/>
<dbReference type="SUPFAM" id="SSF144284">
    <property type="entry name" value="Sec2 N-terminal region"/>
    <property type="match status" value="1"/>
</dbReference>
<dbReference type="GeneID" id="63683425"/>
<evidence type="ECO:0000313" key="6">
    <source>
        <dbReference type="Proteomes" id="UP000030653"/>
    </source>
</evidence>
<dbReference type="STRING" id="1858805.M5GE19"/>
<feature type="compositionally biased region" description="Low complexity" evidence="3">
    <location>
        <begin position="8"/>
        <end position="20"/>
    </location>
</feature>
<feature type="compositionally biased region" description="Low complexity" evidence="3">
    <location>
        <begin position="29"/>
        <end position="42"/>
    </location>
</feature>
<dbReference type="HOGENOM" id="CLU_569886_0_0_1"/>
<dbReference type="GO" id="GO:0006887">
    <property type="term" value="P:exocytosis"/>
    <property type="evidence" value="ECO:0007669"/>
    <property type="project" value="TreeGrafter"/>
</dbReference>
<keyword evidence="6" id="KW-1185">Reference proteome</keyword>
<keyword evidence="1 2" id="KW-0175">Coiled coil</keyword>
<gene>
    <name evidence="5" type="ORF">DACRYDRAFT_106982</name>
</gene>
<dbReference type="RefSeq" id="XP_040629792.1">
    <property type="nucleotide sequence ID" value="XM_040768363.1"/>
</dbReference>
<feature type="region of interest" description="Disordered" evidence="3">
    <location>
        <begin position="338"/>
        <end position="357"/>
    </location>
</feature>
<dbReference type="PANTHER" id="PTHR14430:SF0">
    <property type="entry name" value="SEC2P DOMAIN-CONTAINING PROTEIN"/>
    <property type="match status" value="1"/>
</dbReference>
<dbReference type="InterPro" id="IPR009449">
    <property type="entry name" value="Sec2_N"/>
</dbReference>
<dbReference type="AlphaFoldDB" id="M5GE19"/>
<dbReference type="Gene3D" id="6.10.140.910">
    <property type="match status" value="1"/>
</dbReference>
<name>M5GE19_DACPD</name>
<evidence type="ECO:0000259" key="4">
    <source>
        <dbReference type="Pfam" id="PF06428"/>
    </source>
</evidence>
<feature type="domain" description="GDP/GTP exchange factor Sec2 N-terminal" evidence="4">
    <location>
        <begin position="216"/>
        <end position="295"/>
    </location>
</feature>
<dbReference type="EMBL" id="JH795861">
    <property type="protein sequence ID" value="EJU02898.1"/>
    <property type="molecule type" value="Genomic_DNA"/>
</dbReference>
<dbReference type="Pfam" id="PF06428">
    <property type="entry name" value="Sec2p"/>
    <property type="match status" value="1"/>
</dbReference>
<dbReference type="GO" id="GO:0005085">
    <property type="term" value="F:guanyl-nucleotide exchange factor activity"/>
    <property type="evidence" value="ECO:0007669"/>
    <property type="project" value="InterPro"/>
</dbReference>
<dbReference type="GO" id="GO:0070319">
    <property type="term" value="C:Golgi to plasma membrane transport vesicle"/>
    <property type="evidence" value="ECO:0007669"/>
    <property type="project" value="TreeGrafter"/>
</dbReference>